<dbReference type="EMBL" id="CACRUO010000056">
    <property type="protein sequence ID" value="VYU43372.1"/>
    <property type="molecule type" value="Genomic_DNA"/>
</dbReference>
<dbReference type="InterPro" id="IPR037523">
    <property type="entry name" value="VOC_core"/>
</dbReference>
<dbReference type="EC" id="1.13.11.-" evidence="2"/>
<name>A0A6N3EQR4_STASI</name>
<keyword evidence="2" id="KW-0223">Dioxygenase</keyword>
<proteinExistence type="predicted"/>
<dbReference type="PROSITE" id="PS51819">
    <property type="entry name" value="VOC"/>
    <property type="match status" value="1"/>
</dbReference>
<sequence length="308" mass="34981">MTLITGHHHISMYTKDARENKQFYTEVLGLRLIEKSVNQDNPSMYHLFYGDETGAPGTLLTFFEMKMLGKHHSGTNSIERLVLLVPNEAALGYFKERLNENQVETEAITYLRQQALAFEDPDGLKLILMVNGDNAVPNAWHANPYTDVPQEFQILGMGPVELHLRNLQPTIDFLTNTLGYHAHFGDDNVYTLNPSGRYTDFVLVEEQGQSVKPGRGYVHHIAVSVPTDEALETLLDKLEQLPGSTSGIIDRYFFKSIYYRNNKILYEFATEAPGFTVDTDVKDLGSKLALPDFLEHKREQIESQLEEI</sequence>
<dbReference type="PANTHER" id="PTHR36110">
    <property type="entry name" value="RING-CLEAVING DIOXYGENASE MHQE-RELATED"/>
    <property type="match status" value="1"/>
</dbReference>
<dbReference type="Gene3D" id="3.10.180.10">
    <property type="entry name" value="2,3-Dihydroxybiphenyl 1,2-Dioxygenase, domain 1"/>
    <property type="match status" value="2"/>
</dbReference>
<dbReference type="Pfam" id="PF00903">
    <property type="entry name" value="Glyoxalase"/>
    <property type="match status" value="2"/>
</dbReference>
<dbReference type="InterPro" id="IPR029068">
    <property type="entry name" value="Glyas_Bleomycin-R_OHBP_Dase"/>
</dbReference>
<feature type="domain" description="VOC" evidence="1">
    <location>
        <begin position="6"/>
        <end position="131"/>
    </location>
</feature>
<dbReference type="InterPro" id="IPR004360">
    <property type="entry name" value="Glyas_Fos-R_dOase_dom"/>
</dbReference>
<accession>A0A6N3EQR4</accession>
<keyword evidence="2" id="KW-0560">Oxidoreductase</keyword>
<evidence type="ECO:0000259" key="1">
    <source>
        <dbReference type="PROSITE" id="PS51819"/>
    </source>
</evidence>
<dbReference type="GO" id="GO:0051213">
    <property type="term" value="F:dioxygenase activity"/>
    <property type="evidence" value="ECO:0007669"/>
    <property type="project" value="UniProtKB-KW"/>
</dbReference>
<dbReference type="InterPro" id="IPR052537">
    <property type="entry name" value="Extradiol_RC_dioxygenase"/>
</dbReference>
<organism evidence="2">
    <name type="scientific">Staphylococcus simulans</name>
    <dbReference type="NCBI Taxonomy" id="1286"/>
    <lineage>
        <taxon>Bacteria</taxon>
        <taxon>Bacillati</taxon>
        <taxon>Bacillota</taxon>
        <taxon>Bacilli</taxon>
        <taxon>Bacillales</taxon>
        <taxon>Staphylococcaceae</taxon>
        <taxon>Staphylococcus</taxon>
    </lineage>
</organism>
<protein>
    <submittedName>
        <fullName evidence="2">Ring-cleaving dioxygenase MhqA</fullName>
        <ecNumber evidence="2">1.13.11.-</ecNumber>
    </submittedName>
</protein>
<reference evidence="2" key="1">
    <citation type="submission" date="2019-11" db="EMBL/GenBank/DDBJ databases">
        <authorList>
            <person name="Feng L."/>
        </authorList>
    </citation>
    <scope>NUCLEOTIDE SEQUENCE</scope>
    <source>
        <strain evidence="2">SsimulansLFYP27</strain>
    </source>
</reference>
<dbReference type="SUPFAM" id="SSF54593">
    <property type="entry name" value="Glyoxalase/Bleomycin resistance protein/Dihydroxybiphenyl dioxygenase"/>
    <property type="match status" value="1"/>
</dbReference>
<evidence type="ECO:0000313" key="2">
    <source>
        <dbReference type="EMBL" id="VYU43372.1"/>
    </source>
</evidence>
<dbReference type="PANTHER" id="PTHR36110:SF4">
    <property type="entry name" value="RING-CLEAVING DIOXYGENASE MHQA-RELATED"/>
    <property type="match status" value="1"/>
</dbReference>
<dbReference type="AlphaFoldDB" id="A0A6N3EQR4"/>
<gene>
    <name evidence="2" type="primary">mhqA_1</name>
    <name evidence="2" type="ORF">SSLFYP27_00225</name>
</gene>